<keyword evidence="2" id="KW-0503">Monooxygenase</keyword>
<sequence>MMITQGTPKAPGCPFTEALPEDTAERNALLASVPADHVGASDSPTAEALIEAPLADWVSIPDLYSNPFPIYRRMREEAPVHWVPAVNRYMVTSYAACHTIEQDADTYSANESGSLMKRAMGHSMLRKDDPEHKVDRDSYGSTLRPGTIKNHWASIFEKNNTKYLDELAAKGPGADFVWDYAAPYAAENLRLICGFHNSTQEDFQRWSQTMIDGTGNYADDASVWTKSEASSKEVDAAIDDMIPYLRKNPDPSLLSGLASMPIPLESIRANLKMTIGGGLNEPRDVLATTVWALLSYPDQLADVLANPKLFSVAFEESVRWVAPIGMYPRQTTRETVLEGVRLPTGARLGVVLGAANRDPAVFTDPDTFNIQRPKKPHLGFGGGAHFCAGTWVARAQVAQVAMPALFDKLPSLRLDPDNPSIDAGWVFRGLTKMPVLWN</sequence>
<dbReference type="Pfam" id="PF00067">
    <property type="entry name" value="p450"/>
    <property type="match status" value="1"/>
</dbReference>
<gene>
    <name evidence="3" type="ORF">ABQM86_09805</name>
</gene>
<dbReference type="SUPFAM" id="SSF48264">
    <property type="entry name" value="Cytochrome P450"/>
    <property type="match status" value="1"/>
</dbReference>
<dbReference type="PANTHER" id="PTHR46696">
    <property type="entry name" value="P450, PUTATIVE (EUROFUNG)-RELATED"/>
    <property type="match status" value="1"/>
</dbReference>
<proteinExistence type="inferred from homology"/>
<evidence type="ECO:0000256" key="2">
    <source>
        <dbReference type="RuleBase" id="RU000461"/>
    </source>
</evidence>
<dbReference type="InterPro" id="IPR036396">
    <property type="entry name" value="Cyt_P450_sf"/>
</dbReference>
<dbReference type="GO" id="GO:0016705">
    <property type="term" value="F:oxidoreductase activity, acting on paired donors, with incorporation or reduction of molecular oxygen"/>
    <property type="evidence" value="ECO:0007669"/>
    <property type="project" value="InterPro"/>
</dbReference>
<dbReference type="InterPro" id="IPR001128">
    <property type="entry name" value="Cyt_P450"/>
</dbReference>
<dbReference type="GO" id="GO:0005506">
    <property type="term" value="F:iron ion binding"/>
    <property type="evidence" value="ECO:0007669"/>
    <property type="project" value="InterPro"/>
</dbReference>
<comment type="similarity">
    <text evidence="1 2">Belongs to the cytochrome P450 family.</text>
</comment>
<dbReference type="PANTHER" id="PTHR46696:SF1">
    <property type="entry name" value="CYTOCHROME P450 YJIB-RELATED"/>
    <property type="match status" value="1"/>
</dbReference>
<dbReference type="InterPro" id="IPR002397">
    <property type="entry name" value="Cyt_P450_B"/>
</dbReference>
<reference evidence="3" key="1">
    <citation type="submission" date="2024-07" db="EMBL/GenBank/DDBJ databases">
        <authorList>
            <person name="Li J."/>
            <person name="Wei H."/>
            <person name="Ma J."/>
        </authorList>
    </citation>
    <scope>NUCLEOTIDE SEQUENCE</scope>
    <source>
        <strain evidence="3">AMU7</strain>
    </source>
</reference>
<dbReference type="EMBL" id="CP165735">
    <property type="protein sequence ID" value="XDV73423.1"/>
    <property type="molecule type" value="Genomic_DNA"/>
</dbReference>
<keyword evidence="2" id="KW-0408">Iron</keyword>
<protein>
    <submittedName>
        <fullName evidence="3">Cytochrome P450</fullName>
    </submittedName>
</protein>
<dbReference type="GO" id="GO:0004497">
    <property type="term" value="F:monooxygenase activity"/>
    <property type="evidence" value="ECO:0007669"/>
    <property type="project" value="UniProtKB-KW"/>
</dbReference>
<accession>A0AB39YUA0</accession>
<dbReference type="PRINTS" id="PR00359">
    <property type="entry name" value="BP450"/>
</dbReference>
<evidence type="ECO:0000256" key="1">
    <source>
        <dbReference type="ARBA" id="ARBA00010617"/>
    </source>
</evidence>
<dbReference type="Gene3D" id="1.10.630.10">
    <property type="entry name" value="Cytochrome P450"/>
    <property type="match status" value="1"/>
</dbReference>
<organism evidence="3">
    <name type="scientific">Paenarthrobacter sp. AMU7</name>
    <dbReference type="NCBI Taxonomy" id="3162492"/>
    <lineage>
        <taxon>Bacteria</taxon>
        <taxon>Bacillati</taxon>
        <taxon>Actinomycetota</taxon>
        <taxon>Actinomycetes</taxon>
        <taxon>Micrococcales</taxon>
        <taxon>Micrococcaceae</taxon>
        <taxon>Paenarthrobacter</taxon>
    </lineage>
</organism>
<name>A0AB39YUA0_9MICC</name>
<dbReference type="RefSeq" id="WP_369746498.1">
    <property type="nucleotide sequence ID" value="NZ_CP165735.1"/>
</dbReference>
<dbReference type="InterPro" id="IPR017972">
    <property type="entry name" value="Cyt_P450_CS"/>
</dbReference>
<dbReference type="PROSITE" id="PS00086">
    <property type="entry name" value="CYTOCHROME_P450"/>
    <property type="match status" value="1"/>
</dbReference>
<keyword evidence="2" id="KW-0479">Metal-binding</keyword>
<dbReference type="GO" id="GO:0020037">
    <property type="term" value="F:heme binding"/>
    <property type="evidence" value="ECO:0007669"/>
    <property type="project" value="InterPro"/>
</dbReference>
<keyword evidence="2" id="KW-0349">Heme</keyword>
<dbReference type="AlphaFoldDB" id="A0AB39YUA0"/>
<evidence type="ECO:0000313" key="3">
    <source>
        <dbReference type="EMBL" id="XDV73423.1"/>
    </source>
</evidence>
<keyword evidence="2" id="KW-0560">Oxidoreductase</keyword>